<dbReference type="Proteomes" id="UP000182448">
    <property type="component" value="Unassembled WGS sequence"/>
</dbReference>
<dbReference type="RefSeq" id="WP_074426608.1">
    <property type="nucleotide sequence ID" value="NZ_BJEG01000001.1"/>
</dbReference>
<dbReference type="AlphaFoldDB" id="A0A4Y4G5J3"/>
<feature type="domain" description="Acylphosphatase-like" evidence="7">
    <location>
        <begin position="4"/>
        <end position="91"/>
    </location>
</feature>
<protein>
    <recommendedName>
        <fullName evidence="3 5">acylphosphatase</fullName>
        <ecNumber evidence="2 5">3.6.1.7</ecNumber>
    </recommendedName>
</protein>
<comment type="similarity">
    <text evidence="1 6">Belongs to the acylphosphatase family.</text>
</comment>
<accession>A0A4Y4G5J3</accession>
<dbReference type="InterPro" id="IPR017968">
    <property type="entry name" value="Acylphosphatase_CS"/>
</dbReference>
<dbReference type="SUPFAM" id="SSF54975">
    <property type="entry name" value="Acylphosphatase/BLUF domain-like"/>
    <property type="match status" value="1"/>
</dbReference>
<sequence length="91" mass="9995">MLIAKKIIVRGHVQGVGFRYFTTTLAEDMGVVGAVWNKEDGSVHIEAQAEESVMADFVAKVGESPSPYGRVDSVTTQDIAVHEDRNSFREL</sequence>
<dbReference type="EMBL" id="FMAW01000001">
    <property type="protein sequence ID" value="SCB72448.1"/>
    <property type="molecule type" value="Genomic_DNA"/>
</dbReference>
<comment type="caution">
    <text evidence="8">The sequence shown here is derived from an EMBL/GenBank/DDBJ whole genome shotgun (WGS) entry which is preliminary data.</text>
</comment>
<evidence type="ECO:0000313" key="9">
    <source>
        <dbReference type="EMBL" id="SCB72448.1"/>
    </source>
</evidence>
<dbReference type="Proteomes" id="UP000585749">
    <property type="component" value="Unassembled WGS sequence"/>
</dbReference>
<feature type="active site" evidence="5">
    <location>
        <position position="37"/>
    </location>
</feature>
<dbReference type="PROSITE" id="PS00150">
    <property type="entry name" value="ACYLPHOSPHATASE_1"/>
    <property type="match status" value="1"/>
</dbReference>
<dbReference type="OrthoDB" id="9808093at2"/>
<evidence type="ECO:0000256" key="4">
    <source>
        <dbReference type="ARBA" id="ARBA00047645"/>
    </source>
</evidence>
<evidence type="ECO:0000256" key="1">
    <source>
        <dbReference type="ARBA" id="ARBA00005614"/>
    </source>
</evidence>
<evidence type="ECO:0000259" key="7">
    <source>
        <dbReference type="PROSITE" id="PS51160"/>
    </source>
</evidence>
<comment type="catalytic activity">
    <reaction evidence="4 5">
        <text>an acyl phosphate + H2O = a carboxylate + phosphate + H(+)</text>
        <dbReference type="Rhea" id="RHEA:14965"/>
        <dbReference type="ChEBI" id="CHEBI:15377"/>
        <dbReference type="ChEBI" id="CHEBI:15378"/>
        <dbReference type="ChEBI" id="CHEBI:29067"/>
        <dbReference type="ChEBI" id="CHEBI:43474"/>
        <dbReference type="ChEBI" id="CHEBI:59918"/>
        <dbReference type="EC" id="3.6.1.7"/>
    </reaction>
</comment>
<feature type="active site" evidence="5">
    <location>
        <position position="19"/>
    </location>
</feature>
<dbReference type="PROSITE" id="PS51160">
    <property type="entry name" value="ACYLPHOSPHATASE_3"/>
    <property type="match status" value="1"/>
</dbReference>
<evidence type="ECO:0000256" key="6">
    <source>
        <dbReference type="RuleBase" id="RU004168"/>
    </source>
</evidence>
<keyword evidence="5" id="KW-0378">Hydrolase</keyword>
<evidence type="ECO:0000256" key="3">
    <source>
        <dbReference type="ARBA" id="ARBA00015991"/>
    </source>
</evidence>
<dbReference type="GO" id="GO:0003998">
    <property type="term" value="F:acylphosphatase activity"/>
    <property type="evidence" value="ECO:0007669"/>
    <property type="project" value="UniProtKB-EC"/>
</dbReference>
<dbReference type="Gene3D" id="3.30.70.100">
    <property type="match status" value="1"/>
</dbReference>
<dbReference type="InterPro" id="IPR020456">
    <property type="entry name" value="Acylphosphatase"/>
</dbReference>
<reference evidence="9 10" key="1">
    <citation type="submission" date="2016-08" db="EMBL/GenBank/DDBJ databases">
        <authorList>
            <person name="Varghese N."/>
            <person name="Submissions Spin"/>
        </authorList>
    </citation>
    <scope>NUCLEOTIDE SEQUENCE [LARGE SCALE GENOMIC DNA]</scope>
    <source>
        <strain evidence="9 10">R-53116</strain>
    </source>
</reference>
<gene>
    <name evidence="9" type="ORF">GA0061075_10158</name>
    <name evidence="8" type="ORF">HF960_01510</name>
</gene>
<evidence type="ECO:0000256" key="5">
    <source>
        <dbReference type="PROSITE-ProRule" id="PRU00520"/>
    </source>
</evidence>
<proteinExistence type="inferred from homology"/>
<dbReference type="EMBL" id="JAAXPM010000001">
    <property type="protein sequence ID" value="NKY66382.1"/>
    <property type="molecule type" value="Genomic_DNA"/>
</dbReference>
<reference evidence="8 11" key="2">
    <citation type="submission" date="2020-04" db="EMBL/GenBank/DDBJ databases">
        <title>MicrobeNet Type strains.</title>
        <authorList>
            <person name="Nicholson A.C."/>
        </authorList>
    </citation>
    <scope>NUCLEOTIDE SEQUENCE [LARGE SCALE GENOMIC DNA]</scope>
    <source>
        <strain evidence="8 11">CCUG 33494</strain>
    </source>
</reference>
<evidence type="ECO:0000256" key="2">
    <source>
        <dbReference type="ARBA" id="ARBA00012150"/>
    </source>
</evidence>
<evidence type="ECO:0000313" key="11">
    <source>
        <dbReference type="Proteomes" id="UP000585749"/>
    </source>
</evidence>
<dbReference type="PANTHER" id="PTHR47268">
    <property type="entry name" value="ACYLPHOSPHATASE"/>
    <property type="match status" value="1"/>
</dbReference>
<organism evidence="8 11">
    <name type="scientific">Weissella hellenica</name>
    <dbReference type="NCBI Taxonomy" id="46256"/>
    <lineage>
        <taxon>Bacteria</taxon>
        <taxon>Bacillati</taxon>
        <taxon>Bacillota</taxon>
        <taxon>Bacilli</taxon>
        <taxon>Lactobacillales</taxon>
        <taxon>Lactobacillaceae</taxon>
        <taxon>Weissella</taxon>
    </lineage>
</organism>
<dbReference type="InterPro" id="IPR036046">
    <property type="entry name" value="Acylphosphatase-like_dom_sf"/>
</dbReference>
<dbReference type="PANTHER" id="PTHR47268:SF4">
    <property type="entry name" value="ACYLPHOSPHATASE"/>
    <property type="match status" value="1"/>
</dbReference>
<dbReference type="Pfam" id="PF00708">
    <property type="entry name" value="Acylphosphatase"/>
    <property type="match status" value="1"/>
</dbReference>
<dbReference type="EC" id="3.6.1.7" evidence="2 5"/>
<keyword evidence="10" id="KW-1185">Reference proteome</keyword>
<dbReference type="InterPro" id="IPR001792">
    <property type="entry name" value="Acylphosphatase-like_dom"/>
</dbReference>
<evidence type="ECO:0000313" key="10">
    <source>
        <dbReference type="Proteomes" id="UP000182448"/>
    </source>
</evidence>
<evidence type="ECO:0000313" key="8">
    <source>
        <dbReference type="EMBL" id="NKY66382.1"/>
    </source>
</evidence>
<name>A0A4Y4G5J3_WEIHE</name>